<accession>A0A178ZP50</accession>
<proteinExistence type="predicted"/>
<sequence>MSAAVPGQALRPSTKPSHLAEYRPYIENYPWTREKRITFLIGIDFGTIHSTSVVAVADKGHQLLAGSAKLKSTPVGTGEYNSHRIPSKIAIFHYHAEALGRKPRCAMLFGHAVDHALENGKIRDKDVVDLLKLFLFPEYAGSENGTHDPLMRQTRESHERLVNKIKTKYQGQVLYVQPEHGEWGSKTVNNTEDVIVAYFEFIWQETLGRIAEQMEIRQNSGKAWENLRKILKQESHVAVSVPMSWGETTQNRFLELLGRAGLPSSTTIVPEAVAAALCHFDNTSELGDDKDEPLNMIVADIGGATVDVAGVSKYFLDGSARFREIVKQKGILHGSLKLNEYMARHVGEAFGVWGLESVLVELGWTRDKWFRHIKDGFETAKRSFDITENGKEYYRIELPRIDSSADLDYARSFAQHANFILDDTGLWVSSGFIKAVYDTWLQEIIKVIRESCDEYAEKFPNGVSPLLALCGYGSLPPYVLRKCKEEFPKQQVVLVERGEIPLIAMGNIVTLRRADLFYDVLARYSYGIRVDIPWEHVDATSQTDGQLDADRGGDGKYLPDRAAWIIRQGQSLVGPKRLFFLEGRTRLTGSYPFHWDIDILSSSHPEVVGAEKYAAVSRAIEAEKIQVVERYPVGLTYNICGCKSMKSPPGMPGKKTIEIEYRVKMDCTGISPTLSLYIPAKDGTFKKRLDENWEKEDRYTKILDISLGPIHAHTVFGDHPRAQLDRA</sequence>
<dbReference type="PANTHER" id="PTHR42749:SF1">
    <property type="entry name" value="CELL SHAPE-DETERMINING PROTEIN MREB"/>
    <property type="match status" value="1"/>
</dbReference>
<dbReference type="Proteomes" id="UP000078343">
    <property type="component" value="Unassembled WGS sequence"/>
</dbReference>
<dbReference type="AlphaFoldDB" id="A0A178ZP50"/>
<evidence type="ECO:0000313" key="1">
    <source>
        <dbReference type="EMBL" id="OAP60983.1"/>
    </source>
</evidence>
<dbReference type="Gene3D" id="3.90.640.10">
    <property type="entry name" value="Actin, Chain A, domain 4"/>
    <property type="match status" value="1"/>
</dbReference>
<dbReference type="EMBL" id="LVYI01000004">
    <property type="protein sequence ID" value="OAP60983.1"/>
    <property type="molecule type" value="Genomic_DNA"/>
</dbReference>
<dbReference type="SUPFAM" id="SSF53067">
    <property type="entry name" value="Actin-like ATPase domain"/>
    <property type="match status" value="1"/>
</dbReference>
<dbReference type="STRING" id="1367422.A0A178ZP50"/>
<dbReference type="OrthoDB" id="4136644at2759"/>
<name>A0A178ZP50_9EURO</name>
<protein>
    <submittedName>
        <fullName evidence="1">Uncharacterized protein</fullName>
    </submittedName>
</protein>
<dbReference type="GeneID" id="30010155"/>
<dbReference type="RefSeq" id="XP_018694350.1">
    <property type="nucleotide sequence ID" value="XM_018837497.1"/>
</dbReference>
<dbReference type="CDD" id="cd10170">
    <property type="entry name" value="ASKHA_NBD_HSP70"/>
    <property type="match status" value="1"/>
</dbReference>
<evidence type="ECO:0000313" key="2">
    <source>
        <dbReference type="Proteomes" id="UP000078343"/>
    </source>
</evidence>
<dbReference type="Gene3D" id="3.30.420.40">
    <property type="match status" value="2"/>
</dbReference>
<gene>
    <name evidence="1" type="ORF">AYL99_05987</name>
</gene>
<dbReference type="InterPro" id="IPR043129">
    <property type="entry name" value="ATPase_NBD"/>
</dbReference>
<organism evidence="1 2">
    <name type="scientific">Fonsecaea erecta</name>
    <dbReference type="NCBI Taxonomy" id="1367422"/>
    <lineage>
        <taxon>Eukaryota</taxon>
        <taxon>Fungi</taxon>
        <taxon>Dikarya</taxon>
        <taxon>Ascomycota</taxon>
        <taxon>Pezizomycotina</taxon>
        <taxon>Eurotiomycetes</taxon>
        <taxon>Chaetothyriomycetidae</taxon>
        <taxon>Chaetothyriales</taxon>
        <taxon>Herpotrichiellaceae</taxon>
        <taxon>Fonsecaea</taxon>
    </lineage>
</organism>
<dbReference type="PANTHER" id="PTHR42749">
    <property type="entry name" value="CELL SHAPE-DETERMINING PROTEIN MREB"/>
    <property type="match status" value="1"/>
</dbReference>
<comment type="caution">
    <text evidence="1">The sequence shown here is derived from an EMBL/GenBank/DDBJ whole genome shotgun (WGS) entry which is preliminary data.</text>
</comment>
<keyword evidence="2" id="KW-1185">Reference proteome</keyword>
<reference evidence="1 2" key="1">
    <citation type="submission" date="2016-04" db="EMBL/GenBank/DDBJ databases">
        <title>Draft genome of Fonsecaea erecta CBS 125763.</title>
        <authorList>
            <person name="Weiss V.A."/>
            <person name="Vicente V.A."/>
            <person name="Raittz R.T."/>
            <person name="Moreno L.F."/>
            <person name="De Souza E.M."/>
            <person name="Pedrosa F.O."/>
            <person name="Steffens M.B."/>
            <person name="Faoro H."/>
            <person name="Tadra-Sfeir M.Z."/>
            <person name="Najafzadeh M.J."/>
            <person name="Felipe M.S."/>
            <person name="Teixeira M."/>
            <person name="Sun J."/>
            <person name="Xi L."/>
            <person name="Gomes R."/>
            <person name="De Azevedo C.M."/>
            <person name="Salgado C.G."/>
            <person name="Da Silva M.B."/>
            <person name="Nascimento M.F."/>
            <person name="Queiroz-Telles F."/>
            <person name="Attili D.S."/>
            <person name="Gorbushina A."/>
        </authorList>
    </citation>
    <scope>NUCLEOTIDE SEQUENCE [LARGE SCALE GENOMIC DNA]</scope>
    <source>
        <strain evidence="1 2">CBS 125763</strain>
    </source>
</reference>